<sequence>MSNTNYFILFLFVVSLTGSSCKDSTTERKELTHEEVLMEPNWESIKANYKDPAWFNEQKFGIFIHWGVYSVPAFGSEWYPRQMYMDTANFSAQLKVLHDGPTKEYLHHKKEWGDPKEFGYKDFVPMFKAEKFNPVEWISLFKSSGARYVIPVADHHDGFAMYKSNTTRWNAVEMGPKRDVLRELFQEGRKQGLIMGASTHFAFNWSFYNKKNHFDTVDSEYADLYSSKGTDVTEPVSEKFKKRWWNRTTDLIDNYQPDILWLDFYVDIPDFEAYRPKLASYYYNKGKEWGKEVVINDKNLYHEAFPEGTVVYDLERGKLPGIRKLPWQTDTSIGKNSWCYVTNWESKTSNSLVDDLVDIVSKNGNLLLNVGPKSDGTIPDDQRNILMEIGAWLDINGEAIYETSHWKTFGEGPTQVSGGYMSENKGEKSFTHADIRFTEKDGVLYAIMLDWPAEGEVNIASLAKGSKYLNDVTVKEVSLLGSKNEVSFSHTEKGLVIKGLDDKVGDYAYTLKIRLQS</sequence>
<dbReference type="PIRSF" id="PIRSF001092">
    <property type="entry name" value="Alpha-L-fucosidase"/>
    <property type="match status" value="1"/>
</dbReference>
<accession>A0ABW5MVL7</accession>
<evidence type="ECO:0000256" key="4">
    <source>
        <dbReference type="ARBA" id="ARBA00022729"/>
    </source>
</evidence>
<evidence type="ECO:0000256" key="6">
    <source>
        <dbReference type="ARBA" id="ARBA00023295"/>
    </source>
</evidence>
<feature type="domain" description="Alpha-L-fucosidase C-terminal" evidence="8">
    <location>
        <begin position="431"/>
        <end position="513"/>
    </location>
</feature>
<evidence type="ECO:0000256" key="5">
    <source>
        <dbReference type="ARBA" id="ARBA00022801"/>
    </source>
</evidence>
<dbReference type="Pfam" id="PF16757">
    <property type="entry name" value="Fucosidase_C"/>
    <property type="match status" value="1"/>
</dbReference>
<evidence type="ECO:0000313" key="10">
    <source>
        <dbReference type="Proteomes" id="UP001597526"/>
    </source>
</evidence>
<protein>
    <recommendedName>
        <fullName evidence="3">alpha-L-fucosidase</fullName>
        <ecNumber evidence="3">3.2.1.51</ecNumber>
    </recommendedName>
</protein>
<keyword evidence="6" id="KW-0326">Glycosidase</keyword>
<evidence type="ECO:0000256" key="1">
    <source>
        <dbReference type="ARBA" id="ARBA00004071"/>
    </source>
</evidence>
<reference evidence="10" key="1">
    <citation type="journal article" date="2019" name="Int. J. Syst. Evol. Microbiol.">
        <title>The Global Catalogue of Microorganisms (GCM) 10K type strain sequencing project: providing services to taxonomists for standard genome sequencing and annotation.</title>
        <authorList>
            <consortium name="The Broad Institute Genomics Platform"/>
            <consortium name="The Broad Institute Genome Sequencing Center for Infectious Disease"/>
            <person name="Wu L."/>
            <person name="Ma J."/>
        </authorList>
    </citation>
    <scope>NUCLEOTIDE SEQUENCE [LARGE SCALE GENOMIC DNA]</scope>
    <source>
        <strain evidence="10">KCTC 52368</strain>
    </source>
</reference>
<comment type="caution">
    <text evidence="9">The sequence shown here is derived from an EMBL/GenBank/DDBJ whole genome shotgun (WGS) entry which is preliminary data.</text>
</comment>
<dbReference type="InterPro" id="IPR016286">
    <property type="entry name" value="FUC_metazoa-typ"/>
</dbReference>
<keyword evidence="5" id="KW-0378">Hydrolase</keyword>
<dbReference type="Pfam" id="PF01120">
    <property type="entry name" value="Alpha_L_fucos"/>
    <property type="match status" value="1"/>
</dbReference>
<evidence type="ECO:0000259" key="8">
    <source>
        <dbReference type="Pfam" id="PF16757"/>
    </source>
</evidence>
<evidence type="ECO:0000313" key="9">
    <source>
        <dbReference type="EMBL" id="MFD2587375.1"/>
    </source>
</evidence>
<dbReference type="SMART" id="SM00812">
    <property type="entry name" value="Alpha_L_fucos"/>
    <property type="match status" value="1"/>
</dbReference>
<dbReference type="InterPro" id="IPR017853">
    <property type="entry name" value="GH"/>
</dbReference>
<dbReference type="Gene3D" id="2.60.40.1180">
    <property type="entry name" value="Golgi alpha-mannosidase II"/>
    <property type="match status" value="1"/>
</dbReference>
<dbReference type="Proteomes" id="UP001597526">
    <property type="component" value="Unassembled WGS sequence"/>
</dbReference>
<dbReference type="InterPro" id="IPR057739">
    <property type="entry name" value="Glyco_hydro_29_N"/>
</dbReference>
<dbReference type="SUPFAM" id="SSF51445">
    <property type="entry name" value="(Trans)glycosidases"/>
    <property type="match status" value="1"/>
</dbReference>
<dbReference type="PANTHER" id="PTHR10030:SF37">
    <property type="entry name" value="ALPHA-L-FUCOSIDASE-RELATED"/>
    <property type="match status" value="1"/>
</dbReference>
<gene>
    <name evidence="9" type="ORF">ACFSQJ_10560</name>
</gene>
<name>A0ABW5MVL7_9FLAO</name>
<dbReference type="InterPro" id="IPR031919">
    <property type="entry name" value="Fucosidase_C"/>
</dbReference>
<proteinExistence type="inferred from homology"/>
<dbReference type="EMBL" id="JBHULB010000013">
    <property type="protein sequence ID" value="MFD2587375.1"/>
    <property type="molecule type" value="Genomic_DNA"/>
</dbReference>
<evidence type="ECO:0000256" key="3">
    <source>
        <dbReference type="ARBA" id="ARBA00012662"/>
    </source>
</evidence>
<dbReference type="Gene3D" id="3.20.20.80">
    <property type="entry name" value="Glycosidases"/>
    <property type="match status" value="1"/>
</dbReference>
<organism evidence="9 10">
    <name type="scientific">Croceitalea marina</name>
    <dbReference type="NCBI Taxonomy" id="1775166"/>
    <lineage>
        <taxon>Bacteria</taxon>
        <taxon>Pseudomonadati</taxon>
        <taxon>Bacteroidota</taxon>
        <taxon>Flavobacteriia</taxon>
        <taxon>Flavobacteriales</taxon>
        <taxon>Flavobacteriaceae</taxon>
        <taxon>Croceitalea</taxon>
    </lineage>
</organism>
<evidence type="ECO:0000256" key="2">
    <source>
        <dbReference type="ARBA" id="ARBA00007951"/>
    </source>
</evidence>
<evidence type="ECO:0000259" key="7">
    <source>
        <dbReference type="Pfam" id="PF01120"/>
    </source>
</evidence>
<dbReference type="PANTHER" id="PTHR10030">
    <property type="entry name" value="ALPHA-L-FUCOSIDASE"/>
    <property type="match status" value="1"/>
</dbReference>
<keyword evidence="4" id="KW-0732">Signal</keyword>
<dbReference type="RefSeq" id="WP_377766913.1">
    <property type="nucleotide sequence ID" value="NZ_JBHULB010000013.1"/>
</dbReference>
<comment type="function">
    <text evidence="1">Alpha-L-fucosidase is responsible for hydrolyzing the alpha-1,6-linked fucose joined to the reducing-end N-acetylglucosamine of the carbohydrate moieties of glycoproteins.</text>
</comment>
<feature type="domain" description="Glycoside hydrolase family 29 N-terminal" evidence="7">
    <location>
        <begin position="34"/>
        <end position="398"/>
    </location>
</feature>
<comment type="similarity">
    <text evidence="2">Belongs to the glycosyl hydrolase 29 family.</text>
</comment>
<dbReference type="InterPro" id="IPR000933">
    <property type="entry name" value="Glyco_hydro_29"/>
</dbReference>
<dbReference type="EC" id="3.2.1.51" evidence="3"/>
<dbReference type="InterPro" id="IPR013780">
    <property type="entry name" value="Glyco_hydro_b"/>
</dbReference>
<dbReference type="PRINTS" id="PR00741">
    <property type="entry name" value="GLHYDRLASE29"/>
</dbReference>
<keyword evidence="10" id="KW-1185">Reference proteome</keyword>